<feature type="non-terminal residue" evidence="2">
    <location>
        <position position="1"/>
    </location>
</feature>
<accession>A0AA36G4Y8</accession>
<feature type="region of interest" description="Disordered" evidence="1">
    <location>
        <begin position="106"/>
        <end position="166"/>
    </location>
</feature>
<gene>
    <name evidence="2" type="ORF">MSPICULIGERA_LOCUS14299</name>
</gene>
<feature type="compositionally biased region" description="Basic and acidic residues" evidence="1">
    <location>
        <begin position="157"/>
        <end position="166"/>
    </location>
</feature>
<evidence type="ECO:0000313" key="3">
    <source>
        <dbReference type="Proteomes" id="UP001177023"/>
    </source>
</evidence>
<evidence type="ECO:0000256" key="1">
    <source>
        <dbReference type="SAM" id="MobiDB-lite"/>
    </source>
</evidence>
<dbReference type="Proteomes" id="UP001177023">
    <property type="component" value="Unassembled WGS sequence"/>
</dbReference>
<reference evidence="2" key="1">
    <citation type="submission" date="2023-06" db="EMBL/GenBank/DDBJ databases">
        <authorList>
            <person name="Delattre M."/>
        </authorList>
    </citation>
    <scope>NUCLEOTIDE SEQUENCE</scope>
    <source>
        <strain evidence="2">AF72</strain>
    </source>
</reference>
<dbReference type="AlphaFoldDB" id="A0AA36G4Y8"/>
<protein>
    <submittedName>
        <fullName evidence="2">Uncharacterized protein</fullName>
    </submittedName>
</protein>
<evidence type="ECO:0000313" key="2">
    <source>
        <dbReference type="EMBL" id="CAJ0575999.1"/>
    </source>
</evidence>
<sequence length="166" mass="17697">MLNGIYGYLFGAAEATDNCENEAPCVSKELVEDDWQLVGAEMLSSGRSSPVLVPRAEIQDIDELSLTSERSALTASEAFAKRAAEARQAREVAIQRLRLAEALFAETPASNDQSGGKAVKGRAAPSAGCKRISADPGSDLKGKQRSKKAGKLNSGRNNDRKCNNIN</sequence>
<organism evidence="2 3">
    <name type="scientific">Mesorhabditis spiculigera</name>
    <dbReference type="NCBI Taxonomy" id="96644"/>
    <lineage>
        <taxon>Eukaryota</taxon>
        <taxon>Metazoa</taxon>
        <taxon>Ecdysozoa</taxon>
        <taxon>Nematoda</taxon>
        <taxon>Chromadorea</taxon>
        <taxon>Rhabditida</taxon>
        <taxon>Rhabditina</taxon>
        <taxon>Rhabditomorpha</taxon>
        <taxon>Rhabditoidea</taxon>
        <taxon>Rhabditidae</taxon>
        <taxon>Mesorhabditinae</taxon>
        <taxon>Mesorhabditis</taxon>
    </lineage>
</organism>
<dbReference type="EMBL" id="CATQJA010002642">
    <property type="protein sequence ID" value="CAJ0575999.1"/>
    <property type="molecule type" value="Genomic_DNA"/>
</dbReference>
<name>A0AA36G4Y8_9BILA</name>
<comment type="caution">
    <text evidence="2">The sequence shown here is derived from an EMBL/GenBank/DDBJ whole genome shotgun (WGS) entry which is preliminary data.</text>
</comment>
<proteinExistence type="predicted"/>
<keyword evidence="3" id="KW-1185">Reference proteome</keyword>